<evidence type="ECO:0000259" key="7">
    <source>
        <dbReference type="Pfam" id="PF07980"/>
    </source>
</evidence>
<dbReference type="PROSITE" id="PS51257">
    <property type="entry name" value="PROKAR_LIPOPROTEIN"/>
    <property type="match status" value="1"/>
</dbReference>
<comment type="subcellular location">
    <subcellularLocation>
        <location evidence="1">Cell outer membrane</location>
    </subcellularLocation>
</comment>
<dbReference type="InterPro" id="IPR012944">
    <property type="entry name" value="SusD_RagB_dom"/>
</dbReference>
<dbReference type="InterPro" id="IPR011990">
    <property type="entry name" value="TPR-like_helical_dom_sf"/>
</dbReference>
<dbReference type="Proteomes" id="UP000658258">
    <property type="component" value="Unassembled WGS sequence"/>
</dbReference>
<evidence type="ECO:0000256" key="3">
    <source>
        <dbReference type="ARBA" id="ARBA00022729"/>
    </source>
</evidence>
<reference evidence="9" key="1">
    <citation type="journal article" date="2019" name="Int. J. Syst. Evol. Microbiol.">
        <title>The Global Catalogue of Microorganisms (GCM) 10K type strain sequencing project: providing services to taxonomists for standard genome sequencing and annotation.</title>
        <authorList>
            <consortium name="The Broad Institute Genomics Platform"/>
            <consortium name="The Broad Institute Genome Sequencing Center for Infectious Disease"/>
            <person name="Wu L."/>
            <person name="Ma J."/>
        </authorList>
    </citation>
    <scope>NUCLEOTIDE SEQUENCE [LARGE SCALE GENOMIC DNA]</scope>
    <source>
        <strain evidence="9">CGMCC 1.15111</strain>
    </source>
</reference>
<keyword evidence="4" id="KW-0472">Membrane</keyword>
<feature type="chain" id="PRO_5046303347" description="RagB/SusD domain-containing protein" evidence="6">
    <location>
        <begin position="20"/>
        <end position="509"/>
    </location>
</feature>
<feature type="signal peptide" evidence="6">
    <location>
        <begin position="1"/>
        <end position="19"/>
    </location>
</feature>
<evidence type="ECO:0000313" key="9">
    <source>
        <dbReference type="Proteomes" id="UP000658258"/>
    </source>
</evidence>
<comment type="similarity">
    <text evidence="2">Belongs to the SusD family.</text>
</comment>
<dbReference type="Pfam" id="PF07980">
    <property type="entry name" value="SusD_RagB"/>
    <property type="match status" value="1"/>
</dbReference>
<comment type="caution">
    <text evidence="8">The sequence shown here is derived from an EMBL/GenBank/DDBJ whole genome shotgun (WGS) entry which is preliminary data.</text>
</comment>
<evidence type="ECO:0000256" key="1">
    <source>
        <dbReference type="ARBA" id="ARBA00004442"/>
    </source>
</evidence>
<accession>A0ABQ3I695</accession>
<keyword evidence="3 6" id="KW-0732">Signal</keyword>
<dbReference type="EMBL" id="BNAG01000001">
    <property type="protein sequence ID" value="GHE54342.1"/>
    <property type="molecule type" value="Genomic_DNA"/>
</dbReference>
<evidence type="ECO:0000256" key="4">
    <source>
        <dbReference type="ARBA" id="ARBA00023136"/>
    </source>
</evidence>
<dbReference type="RefSeq" id="WP_189628719.1">
    <property type="nucleotide sequence ID" value="NZ_BNAG01000001.1"/>
</dbReference>
<feature type="domain" description="RagB/SusD" evidence="7">
    <location>
        <begin position="373"/>
        <end position="508"/>
    </location>
</feature>
<evidence type="ECO:0000256" key="2">
    <source>
        <dbReference type="ARBA" id="ARBA00006275"/>
    </source>
</evidence>
<evidence type="ECO:0000256" key="6">
    <source>
        <dbReference type="SAM" id="SignalP"/>
    </source>
</evidence>
<protein>
    <recommendedName>
        <fullName evidence="7">RagB/SusD domain-containing protein</fullName>
    </recommendedName>
</protein>
<dbReference type="Gene3D" id="1.25.40.390">
    <property type="match status" value="1"/>
</dbReference>
<gene>
    <name evidence="8" type="ORF">GCM10011340_06190</name>
</gene>
<evidence type="ECO:0000313" key="8">
    <source>
        <dbReference type="EMBL" id="GHE54342.1"/>
    </source>
</evidence>
<name>A0ABQ3I695_9BACT</name>
<keyword evidence="9" id="KW-1185">Reference proteome</keyword>
<organism evidence="8 9">
    <name type="scientific">Roseivirga thermotolerans</name>
    <dbReference type="NCBI Taxonomy" id="1758176"/>
    <lineage>
        <taxon>Bacteria</taxon>
        <taxon>Pseudomonadati</taxon>
        <taxon>Bacteroidota</taxon>
        <taxon>Cytophagia</taxon>
        <taxon>Cytophagales</taxon>
        <taxon>Roseivirgaceae</taxon>
        <taxon>Roseivirga</taxon>
    </lineage>
</organism>
<keyword evidence="5" id="KW-0998">Cell outer membrane</keyword>
<evidence type="ECO:0000256" key="5">
    <source>
        <dbReference type="ARBA" id="ARBA00023237"/>
    </source>
</evidence>
<dbReference type="SUPFAM" id="SSF48452">
    <property type="entry name" value="TPR-like"/>
    <property type="match status" value="1"/>
</dbReference>
<sequence length="509" mass="56431">MKYTIRILALAATIFTVGACTDLEEELKDSFTEDFDPNNPGVGVTNNVNKAQPNDGLGAAFGRLIGSSAGHGGYFSIQEVSTDEAVITQKGGDWFDGGIWLDMHRHQWQSTHPALNGVWNESYGGINECNRLLADGGLSPAAVAQLKTVRAFFYWRLMDSFGRVKIVTQPGVDAPQVDRVTVFNFIESELLAALPDLPEGRQEYGRVSNLGAQAFLSRLYLNAEVYTGVPRYADAIIAADAVINSGVYSLTPDYADVFAPDNVDDPEHIWVLPYDEATQGGMNFAQMTLHYPSQLTYRLAEQPWNGYSTLEEFYNSYEDGDERKENNFIVGPQYDVNGAPILDLAFDAADPDGAPINYTPAINQLAPNGSRQAGARLGKFSFKLKQRANMDNDYPLFRYAEVLLNKAEAIARLNGNWSDPQALLLVNQVRERAGVDGFAQMDASTFLAERGREMFQESQRRIDLIRFGRWGALWWEKPAHSDTYKNVFPIPNEQINASGGTLTQNPGYN</sequence>
<proteinExistence type="inferred from homology"/>